<gene>
    <name evidence="2" type="ORF">P3X46_035045</name>
</gene>
<sequence length="101" mass="11450">MEQNQQATVSQIETKPDTKLKNPIFKPFQVSKNSQKDLQNNSNSEFIQALRDMKTRIKASTSTLVAPETPQTSQRSVNIIEKDSDSDVQSQENQPIQTEEI</sequence>
<feature type="compositionally biased region" description="Polar residues" evidence="1">
    <location>
        <begin position="87"/>
        <end position="101"/>
    </location>
</feature>
<keyword evidence="3" id="KW-1185">Reference proteome</keyword>
<protein>
    <submittedName>
        <fullName evidence="2">Uncharacterized protein</fullName>
    </submittedName>
</protein>
<name>A0ABQ9KCP9_HEVBR</name>
<feature type="region of interest" description="Disordered" evidence="1">
    <location>
        <begin position="60"/>
        <end position="101"/>
    </location>
</feature>
<feature type="region of interest" description="Disordered" evidence="1">
    <location>
        <begin position="1"/>
        <end position="23"/>
    </location>
</feature>
<organism evidence="2 3">
    <name type="scientific">Hevea brasiliensis</name>
    <name type="common">Para rubber tree</name>
    <name type="synonym">Siphonia brasiliensis</name>
    <dbReference type="NCBI Taxonomy" id="3981"/>
    <lineage>
        <taxon>Eukaryota</taxon>
        <taxon>Viridiplantae</taxon>
        <taxon>Streptophyta</taxon>
        <taxon>Embryophyta</taxon>
        <taxon>Tracheophyta</taxon>
        <taxon>Spermatophyta</taxon>
        <taxon>Magnoliopsida</taxon>
        <taxon>eudicotyledons</taxon>
        <taxon>Gunneridae</taxon>
        <taxon>Pentapetalae</taxon>
        <taxon>rosids</taxon>
        <taxon>fabids</taxon>
        <taxon>Malpighiales</taxon>
        <taxon>Euphorbiaceae</taxon>
        <taxon>Crotonoideae</taxon>
        <taxon>Micrandreae</taxon>
        <taxon>Hevea</taxon>
    </lineage>
</organism>
<dbReference type="EMBL" id="JARPOI010000082">
    <property type="protein sequence ID" value="KAJ9130050.1"/>
    <property type="molecule type" value="Genomic_DNA"/>
</dbReference>
<proteinExistence type="predicted"/>
<evidence type="ECO:0000313" key="2">
    <source>
        <dbReference type="EMBL" id="KAJ9130050.1"/>
    </source>
</evidence>
<comment type="caution">
    <text evidence="2">The sequence shown here is derived from an EMBL/GenBank/DDBJ whole genome shotgun (WGS) entry which is preliminary data.</text>
</comment>
<evidence type="ECO:0000313" key="3">
    <source>
        <dbReference type="Proteomes" id="UP001174677"/>
    </source>
</evidence>
<accession>A0ABQ9KCP9</accession>
<feature type="non-terminal residue" evidence="2">
    <location>
        <position position="101"/>
    </location>
</feature>
<reference evidence="2 3" key="1">
    <citation type="journal article" date="2023" name="Plant Biotechnol. J.">
        <title>Chromosome-level wild Hevea brasiliensis genome provides new tools for genomic-assisted breeding and valuable loci to elevate rubber yield.</title>
        <authorList>
            <person name="Cheng H."/>
            <person name="Song X."/>
            <person name="Hu Y."/>
            <person name="Wu T."/>
            <person name="Yang Q."/>
            <person name="An Z."/>
            <person name="Feng S."/>
            <person name="Deng Z."/>
            <person name="Wu W."/>
            <person name="Zeng X."/>
            <person name="Tu M."/>
            <person name="Wang X."/>
            <person name="Huang H."/>
        </authorList>
    </citation>
    <scope>NUCLEOTIDE SEQUENCE [LARGE SCALE GENOMIC DNA]</scope>
    <source>
        <strain evidence="2">MT/VB/25A 57/8</strain>
    </source>
</reference>
<evidence type="ECO:0000256" key="1">
    <source>
        <dbReference type="SAM" id="MobiDB-lite"/>
    </source>
</evidence>
<feature type="compositionally biased region" description="Polar residues" evidence="1">
    <location>
        <begin position="60"/>
        <end position="77"/>
    </location>
</feature>
<feature type="compositionally biased region" description="Polar residues" evidence="1">
    <location>
        <begin position="1"/>
        <end position="13"/>
    </location>
</feature>
<dbReference type="Proteomes" id="UP001174677">
    <property type="component" value="Unassembled WGS sequence"/>
</dbReference>